<dbReference type="GO" id="GO:0008270">
    <property type="term" value="F:zinc ion binding"/>
    <property type="evidence" value="ECO:0007669"/>
    <property type="project" value="UniProtKB-UniRule"/>
</dbReference>
<dbReference type="HAMAP" id="MF_01871">
    <property type="entry name" value="DabA"/>
    <property type="match status" value="1"/>
</dbReference>
<comment type="function">
    <text evidence="6">Part of an energy-coupled inorganic carbon pump.</text>
</comment>
<keyword evidence="3 6" id="KW-0479">Metal-binding</keyword>
<evidence type="ECO:0000313" key="7">
    <source>
        <dbReference type="EMBL" id="XBY42907.1"/>
    </source>
</evidence>
<evidence type="ECO:0000256" key="3">
    <source>
        <dbReference type="ARBA" id="ARBA00022723"/>
    </source>
</evidence>
<sequence>MFIDHPSSPPDRPSAPFSTDWHAAIDRAVRAIPPAWPLAATVAVNPYLGQIGEPLGMAGARLARVAGAAVTMPRAWYQAKIAAGEITDADLIAAWAAAPAALRPADLASLKQAAASPAPAPTPLPTVADLAADVSGLDWPGIVAERFGAWAAGHFDEGQALWAAPRGRGAYAAWRAVATHDLTPEIAGLSGFARHVWEAPDTAAAAIARAAATLGLAEPEAETSFHRLLMSLGGWAQCARYQLWQAELAGGTDDTVVDVLAIRLIWEEALFLRYRDRIAAAWADVRAAHATPIVPTPDLVVDTILQEAAERAAQRALARVLGADLRSIPAARPVDRPTLQAAFCIDVRSEVFRRALESCDPGIRTLGFAGFFGLGAAHRRFASDVEERRLPVLLNPGVFTCSGGPETVAADKAARFKARAKRAWGRFKLAAVSSFAFVEATGPIYAGKLVKDALGLAGTATAAEPAPRLDPALDLATRTRIASTVLRAMSLTGGFARVVLLAGHGAHVTNNPHASALHCGACGGYSGEVNARLLAGLLNDTQVRHGLADAGIVIPADTLFVAALHDTTTDAVTLFAEDHPSAAHAADLARVRRWLAAAGALARTERALRLPRAGGPGDIAVRSRDWAETRPEWGLAGCKAFIAAPRSRTAGKSLEGRAFLYDYDWRQDKDFGVLELILTAPVVVASWISLQYYGSTVSPEVFGGGNKLLHNVVGGIGVVEGNGGPLRVGLPWQSVHDGERYMHEPLRLSVLIEAPREAMTEILARHPQVRALFDNRWLHLFALDDAGRMAWRYAGDLRWASEGEATTEPLRRAG</sequence>
<accession>A0AAU7X574</accession>
<dbReference type="AlphaFoldDB" id="A0AAU7X574"/>
<comment type="subunit">
    <text evidence="6">Forms a complex with DabB.</text>
</comment>
<proteinExistence type="inferred from homology"/>
<dbReference type="PANTHER" id="PTHR38344">
    <property type="entry name" value="UPF0753 PROTEIN AQ_863"/>
    <property type="match status" value="1"/>
</dbReference>
<gene>
    <name evidence="6" type="primary">dabA</name>
    <name evidence="7" type="ORF">ABS361_12380</name>
</gene>
<keyword evidence="4 6" id="KW-0862">Zinc</keyword>
<name>A0AAU7X574_9HYPH</name>
<dbReference type="KEGG" id="mflg:ABS361_12380"/>
<feature type="binding site" evidence="6">
    <location>
        <position position="346"/>
    </location>
    <ligand>
        <name>Zn(2+)</name>
        <dbReference type="ChEBI" id="CHEBI:29105"/>
    </ligand>
</feature>
<feature type="binding site" evidence="6">
    <location>
        <position position="519"/>
    </location>
    <ligand>
        <name>Zn(2+)</name>
        <dbReference type="ChEBI" id="CHEBI:29105"/>
    </ligand>
</feature>
<comment type="cofactor">
    <cofactor evidence="6">
        <name>Zn(2+)</name>
        <dbReference type="ChEBI" id="CHEBI:29105"/>
    </cofactor>
</comment>
<evidence type="ECO:0000256" key="1">
    <source>
        <dbReference type="ARBA" id="ARBA00022448"/>
    </source>
</evidence>
<dbReference type="InterPro" id="IPR018752">
    <property type="entry name" value="DabA"/>
</dbReference>
<evidence type="ECO:0000256" key="5">
    <source>
        <dbReference type="ARBA" id="ARBA00023136"/>
    </source>
</evidence>
<evidence type="ECO:0000256" key="2">
    <source>
        <dbReference type="ARBA" id="ARBA00022475"/>
    </source>
</evidence>
<feature type="binding site" evidence="6">
    <location>
        <position position="504"/>
    </location>
    <ligand>
        <name>Zn(2+)</name>
        <dbReference type="ChEBI" id="CHEBI:29105"/>
    </ligand>
</feature>
<reference evidence="7" key="1">
    <citation type="submission" date="2024-06" db="EMBL/GenBank/DDBJ databases">
        <title>Methylostella associata gen. nov., sp. nov., a novel Ancalomicrobiaceae-affiliated facultatively methylotrophic bacteria that feed on methanotrophs of the genus Methylococcus.</title>
        <authorList>
            <person name="Saltykova V."/>
            <person name="Danilova O.V."/>
            <person name="Oshkin I.Y."/>
            <person name="Belova S.E."/>
            <person name="Pimenov N.V."/>
            <person name="Dedysh S.N."/>
        </authorList>
    </citation>
    <scope>NUCLEOTIDE SEQUENCE</scope>
    <source>
        <strain evidence="7">S20</strain>
    </source>
</reference>
<dbReference type="GO" id="GO:0005886">
    <property type="term" value="C:plasma membrane"/>
    <property type="evidence" value="ECO:0007669"/>
    <property type="project" value="UniProtKB-SubCell"/>
</dbReference>
<keyword evidence="1 6" id="KW-0813">Transport</keyword>
<organism evidence="7">
    <name type="scientific">Methyloraptor flagellatus</name>
    <dbReference type="NCBI Taxonomy" id="3162530"/>
    <lineage>
        <taxon>Bacteria</taxon>
        <taxon>Pseudomonadati</taxon>
        <taxon>Pseudomonadota</taxon>
        <taxon>Alphaproteobacteria</taxon>
        <taxon>Hyphomicrobiales</taxon>
        <taxon>Ancalomicrobiaceae</taxon>
        <taxon>Methyloraptor</taxon>
    </lineage>
</organism>
<evidence type="ECO:0000256" key="4">
    <source>
        <dbReference type="ARBA" id="ARBA00022833"/>
    </source>
</evidence>
<evidence type="ECO:0000256" key="6">
    <source>
        <dbReference type="HAMAP-Rule" id="MF_01871"/>
    </source>
</evidence>
<comment type="similarity">
    <text evidence="6">Belongs to the inorganic carbon transporter (TC 9.A.2) DabA family.</text>
</comment>
<keyword evidence="2 6" id="KW-1003">Cell membrane</keyword>
<protein>
    <recommendedName>
        <fullName evidence="6">Probable inorganic carbon transporter subunit DabA</fullName>
    </recommendedName>
</protein>
<dbReference type="RefSeq" id="WP_407048010.1">
    <property type="nucleotide sequence ID" value="NZ_CP158568.1"/>
</dbReference>
<feature type="binding site" evidence="6">
    <location>
        <position position="344"/>
    </location>
    <ligand>
        <name>Zn(2+)</name>
        <dbReference type="ChEBI" id="CHEBI:29105"/>
    </ligand>
</feature>
<dbReference type="PANTHER" id="PTHR38344:SF1">
    <property type="entry name" value="INORGANIC CARBON TRANSPORTER SUBUNIT DABA-RELATED"/>
    <property type="match status" value="1"/>
</dbReference>
<keyword evidence="5 6" id="KW-0472">Membrane</keyword>
<dbReference type="Pfam" id="PF10070">
    <property type="entry name" value="DabA"/>
    <property type="match status" value="1"/>
</dbReference>
<dbReference type="EMBL" id="CP158568">
    <property type="protein sequence ID" value="XBY42907.1"/>
    <property type="molecule type" value="Genomic_DNA"/>
</dbReference>
<comment type="subcellular location">
    <subcellularLocation>
        <location evidence="6">Cell membrane</location>
        <topology evidence="6">Peripheral membrane protein</topology>
    </subcellularLocation>
</comment>